<dbReference type="InterPro" id="IPR027880">
    <property type="entry name" value="DUF4635"/>
</dbReference>
<dbReference type="GeneID" id="105994944"/>
<keyword evidence="1" id="KW-1185">Reference proteome</keyword>
<dbReference type="PANTHER" id="PTHR37865:SF1">
    <property type="entry name" value="SMALL INTEGRAL MEMBRANE PROTEIN 23"/>
    <property type="match status" value="1"/>
</dbReference>
<proteinExistence type="predicted"/>
<dbReference type="OrthoDB" id="9450349at2759"/>
<protein>
    <submittedName>
        <fullName evidence="2">Small integral membrane protein 23</fullName>
    </submittedName>
</protein>
<dbReference type="Proteomes" id="UP000081671">
    <property type="component" value="Unplaced"/>
</dbReference>
<sequence length="264" mass="29035">MAIQQLGGGGPEAAQLLAQRRSGPCEDRKQTLLTLLVLLLYLGTGISGRSWEMSEGIQECSYPQSAAASQGLEYQSLEPWNTPVKALRSWMKNSVHAFLEKLEADVRELEQLVRELEFWLDALLGEPHADGPCLPHRSQVNIKDTFRLPWVPDVRKAGVGWGAGPWHVSRETPPVAAEKNAGRPQESCGKGYANQSITKQRETQIFAAAIDSVTIRTLKTLEGPRAGVAEIWRIDVAAHETSGVVMSVPITKVLNPLENHEDTN</sequence>
<dbReference type="CTD" id="644994"/>
<name>A0A1S3G5H8_DIPOR</name>
<accession>A0A1S3G5H8</accession>
<dbReference type="InParanoid" id="A0A1S3G5H8"/>
<dbReference type="STRING" id="10020.ENSDORP00000017824"/>
<dbReference type="Pfam" id="PF15466">
    <property type="entry name" value="DUF4635"/>
    <property type="match status" value="1"/>
</dbReference>
<dbReference type="RefSeq" id="XP_012884066.1">
    <property type="nucleotide sequence ID" value="XM_013028612.1"/>
</dbReference>
<reference evidence="2" key="1">
    <citation type="submission" date="2025-08" db="UniProtKB">
        <authorList>
            <consortium name="RefSeq"/>
        </authorList>
    </citation>
    <scope>IDENTIFICATION</scope>
    <source>
        <tissue evidence="2">Kidney</tissue>
    </source>
</reference>
<evidence type="ECO:0000313" key="2">
    <source>
        <dbReference type="RefSeq" id="XP_012884066.1"/>
    </source>
</evidence>
<gene>
    <name evidence="2" type="primary">Smim23</name>
</gene>
<dbReference type="PANTHER" id="PTHR37865">
    <property type="entry name" value="SMALL INTEGRAL MEMBRANE PROTEIN 23"/>
    <property type="match status" value="1"/>
</dbReference>
<dbReference type="KEGG" id="dord:105994944"/>
<dbReference type="AlphaFoldDB" id="A0A1S3G5H8"/>
<evidence type="ECO:0000313" key="1">
    <source>
        <dbReference type="Proteomes" id="UP000081671"/>
    </source>
</evidence>
<organism evidence="1 2">
    <name type="scientific">Dipodomys ordii</name>
    <name type="common">Ord's kangaroo rat</name>
    <dbReference type="NCBI Taxonomy" id="10020"/>
    <lineage>
        <taxon>Eukaryota</taxon>
        <taxon>Metazoa</taxon>
        <taxon>Chordata</taxon>
        <taxon>Craniata</taxon>
        <taxon>Vertebrata</taxon>
        <taxon>Euteleostomi</taxon>
        <taxon>Mammalia</taxon>
        <taxon>Eutheria</taxon>
        <taxon>Euarchontoglires</taxon>
        <taxon>Glires</taxon>
        <taxon>Rodentia</taxon>
        <taxon>Castorimorpha</taxon>
        <taxon>Heteromyidae</taxon>
        <taxon>Dipodomyinae</taxon>
        <taxon>Dipodomys</taxon>
    </lineage>
</organism>